<keyword evidence="2" id="KW-1185">Reference proteome</keyword>
<accession>A0A243Q2L5</accession>
<dbReference type="RefSeq" id="WP_144066138.1">
    <property type="nucleotide sequence ID" value="NZ_NGFO01000075.1"/>
</dbReference>
<reference evidence="1 2" key="1">
    <citation type="submission" date="2017-05" db="EMBL/GenBank/DDBJ databases">
        <title>Biotechnological potential of actinobacteria isolated from South African environments.</title>
        <authorList>
            <person name="Le Roes-Hill M."/>
            <person name="Prins A."/>
            <person name="Durrell K.A."/>
        </authorList>
    </citation>
    <scope>NUCLEOTIDE SEQUENCE [LARGE SCALE GENOMIC DNA]</scope>
    <source>
        <strain evidence="1">BS2</strain>
    </source>
</reference>
<dbReference type="STRING" id="417102.CA982_26090"/>
<feature type="non-terminal residue" evidence="1">
    <location>
        <position position="140"/>
    </location>
</feature>
<gene>
    <name evidence="1" type="ORF">CA982_26090</name>
</gene>
<protein>
    <submittedName>
        <fullName evidence="1">Uncharacterized protein</fullName>
    </submittedName>
</protein>
<dbReference type="EMBL" id="NGFO01000075">
    <property type="protein sequence ID" value="OUC75507.1"/>
    <property type="molecule type" value="Genomic_DNA"/>
</dbReference>
<dbReference type="Proteomes" id="UP000194632">
    <property type="component" value="Unassembled WGS sequence"/>
</dbReference>
<organism evidence="1 2">
    <name type="scientific">Gordonia lacunae</name>
    <dbReference type="NCBI Taxonomy" id="417102"/>
    <lineage>
        <taxon>Bacteria</taxon>
        <taxon>Bacillati</taxon>
        <taxon>Actinomycetota</taxon>
        <taxon>Actinomycetes</taxon>
        <taxon>Mycobacteriales</taxon>
        <taxon>Gordoniaceae</taxon>
        <taxon>Gordonia</taxon>
    </lineage>
</organism>
<evidence type="ECO:0000313" key="2">
    <source>
        <dbReference type="Proteomes" id="UP000194632"/>
    </source>
</evidence>
<proteinExistence type="predicted"/>
<dbReference type="OrthoDB" id="4377262at2"/>
<sequence length="140" mass="14995">MSTYGLAIIADLPDEPTAHQLLTQLTTTLTPDDDPDHAITPHPDYGTRLIINAPGLVANHQEHDIFTGLAAGRAIVCEDGDEYGVTFSAWQFHNGTPTCIYNAYVDAGDRDPDTAARTLTGTTAATTLATLYNTNPQPLL</sequence>
<evidence type="ECO:0000313" key="1">
    <source>
        <dbReference type="EMBL" id="OUC75507.1"/>
    </source>
</evidence>
<comment type="caution">
    <text evidence="1">The sequence shown here is derived from an EMBL/GenBank/DDBJ whole genome shotgun (WGS) entry which is preliminary data.</text>
</comment>
<name>A0A243Q2L5_9ACTN</name>
<dbReference type="AlphaFoldDB" id="A0A243Q2L5"/>